<gene>
    <name evidence="2" type="ORF">CLO192961_LOCUS37019</name>
</gene>
<evidence type="ECO:0000256" key="1">
    <source>
        <dbReference type="SAM" id="MobiDB-lite"/>
    </source>
</evidence>
<protein>
    <submittedName>
        <fullName evidence="2">Uncharacterized protein</fullName>
    </submittedName>
</protein>
<evidence type="ECO:0000313" key="2">
    <source>
        <dbReference type="EMBL" id="VUC20974.1"/>
    </source>
</evidence>
<proteinExistence type="predicted"/>
<sequence>MLARGPRQQGAYAFTNDTDNPNSTGENDAVLLQKRKPDSYEIILKNTTSLSPWEHAEWASSLQNSGKKSKDYRGSGPRSWSWYGSCINRATNSGIYWATIDPATVKRLRDDPSVSSVNAIGYQGRNVSVTEAFSPNHEYMVIMDPRSGMDIWTHAKDVTGRWVSINRFEDRRQFEGATSFYDDKLKTYTGHFDPETAKTIEMDENVDDVHEAPTASLNRVNNR</sequence>
<name>A0ABY6TS92_BIOOC</name>
<dbReference type="EMBL" id="CABFNS010000316">
    <property type="protein sequence ID" value="VUC20974.1"/>
    <property type="molecule type" value="Genomic_DNA"/>
</dbReference>
<feature type="region of interest" description="Disordered" evidence="1">
    <location>
        <begin position="1"/>
        <end position="27"/>
    </location>
</feature>
<reference evidence="2 3" key="1">
    <citation type="submission" date="2019-06" db="EMBL/GenBank/DDBJ databases">
        <authorList>
            <person name="Broberg M."/>
        </authorList>
    </citation>
    <scope>NUCLEOTIDE SEQUENCE [LARGE SCALE GENOMIC DNA]</scope>
</reference>
<organism evidence="2 3">
    <name type="scientific">Bionectria ochroleuca</name>
    <name type="common">Gliocladium roseum</name>
    <dbReference type="NCBI Taxonomy" id="29856"/>
    <lineage>
        <taxon>Eukaryota</taxon>
        <taxon>Fungi</taxon>
        <taxon>Dikarya</taxon>
        <taxon>Ascomycota</taxon>
        <taxon>Pezizomycotina</taxon>
        <taxon>Sordariomycetes</taxon>
        <taxon>Hypocreomycetidae</taxon>
        <taxon>Hypocreales</taxon>
        <taxon>Bionectriaceae</taxon>
        <taxon>Clonostachys</taxon>
    </lineage>
</organism>
<evidence type="ECO:0000313" key="3">
    <source>
        <dbReference type="Proteomes" id="UP000766486"/>
    </source>
</evidence>
<accession>A0ABY6TS92</accession>
<keyword evidence="3" id="KW-1185">Reference proteome</keyword>
<feature type="compositionally biased region" description="Polar residues" evidence="1">
    <location>
        <begin position="15"/>
        <end position="26"/>
    </location>
</feature>
<comment type="caution">
    <text evidence="2">The sequence shown here is derived from an EMBL/GenBank/DDBJ whole genome shotgun (WGS) entry which is preliminary data.</text>
</comment>
<dbReference type="Proteomes" id="UP000766486">
    <property type="component" value="Unassembled WGS sequence"/>
</dbReference>